<name>A0AA35LVD3_9HYPO</name>
<dbReference type="GO" id="GO:0000981">
    <property type="term" value="F:DNA-binding transcription factor activity, RNA polymerase II-specific"/>
    <property type="evidence" value="ECO:0007669"/>
    <property type="project" value="InterPro"/>
</dbReference>
<evidence type="ECO:0000256" key="5">
    <source>
        <dbReference type="ARBA" id="ARBA00023242"/>
    </source>
</evidence>
<sequence>MPISRKKSCTNCRSSKAGCDRALPACHRCVEKQLRCIYDGRKRDRSSPLPRPLLPRVAKSPLQGSTATLSDTSENPAIGDPRPSAQSTIAFPTEWWGSDELGNSIGSTADKGAGNSLIQLERLIETSACSIAGALPSRFSLGETPTASALGIPGLSYSTPDSQLISVTQRSDSRKLRQRYPLRDCLLGVAVLGQLCSYPKMMIEGLQLPPFIKAPCHQNEELAPGCVAAGRHQCFPKRLDACAGLVQMYSSRTDENVDAIWSMIYAEVAKLASEVRMDPELEQLTTLQCPVSNAEEKLEIMQCLTIFLLLQADDPQSYEANDIDFLLTAAIDTYYDLALTQEWRFELPNVRPLYREWIFRETMRRSLWLMIIYSIFDLLLEGIVGTDKTGCKGGSGLSNASLPCTRDLWEASTVRTWVACYQRYISSRQGGVMLLTRHIMELRLTDPFAIPLGDSPISEMVHWCKGMDTLGNLIWMVLPLQQYRIRDDTRGIW</sequence>
<feature type="region of interest" description="Disordered" evidence="6">
    <location>
        <begin position="43"/>
        <end position="84"/>
    </location>
</feature>
<dbReference type="SUPFAM" id="SSF57701">
    <property type="entry name" value="Zn2/Cys6 DNA-binding domain"/>
    <property type="match status" value="1"/>
</dbReference>
<accession>A0AA35LVD3</accession>
<keyword evidence="2" id="KW-0862">Zinc</keyword>
<dbReference type="PROSITE" id="PS00463">
    <property type="entry name" value="ZN2_CY6_FUNGAL_1"/>
    <property type="match status" value="1"/>
</dbReference>
<dbReference type="PANTHER" id="PTHR47660">
    <property type="entry name" value="TRANSCRIPTION FACTOR WITH C2H2 AND ZN(2)-CYS(6) DNA BINDING DOMAIN (EUROFUNG)-RELATED-RELATED"/>
    <property type="match status" value="1"/>
</dbReference>
<keyword evidence="5" id="KW-0539">Nucleus</keyword>
<evidence type="ECO:0000313" key="8">
    <source>
        <dbReference type="EMBL" id="CAI6080395.1"/>
    </source>
</evidence>
<gene>
    <name evidence="8" type="ORF">CCHLO57077_00003720</name>
</gene>
<keyword evidence="3" id="KW-0805">Transcription regulation</keyword>
<dbReference type="Pfam" id="PF00172">
    <property type="entry name" value="Zn_clus"/>
    <property type="match status" value="1"/>
</dbReference>
<dbReference type="Gene3D" id="4.10.240.10">
    <property type="entry name" value="Zn(2)-C6 fungal-type DNA-binding domain"/>
    <property type="match status" value="1"/>
</dbReference>
<dbReference type="AlphaFoldDB" id="A0AA35LVD3"/>
<evidence type="ECO:0000256" key="6">
    <source>
        <dbReference type="SAM" id="MobiDB-lite"/>
    </source>
</evidence>
<dbReference type="InterPro" id="IPR036864">
    <property type="entry name" value="Zn2-C6_fun-type_DNA-bd_sf"/>
</dbReference>
<evidence type="ECO:0000256" key="2">
    <source>
        <dbReference type="ARBA" id="ARBA00022833"/>
    </source>
</evidence>
<keyword evidence="4" id="KW-0804">Transcription</keyword>
<organism evidence="8 9">
    <name type="scientific">Clonostachys chloroleuca</name>
    <dbReference type="NCBI Taxonomy" id="1926264"/>
    <lineage>
        <taxon>Eukaryota</taxon>
        <taxon>Fungi</taxon>
        <taxon>Dikarya</taxon>
        <taxon>Ascomycota</taxon>
        <taxon>Pezizomycotina</taxon>
        <taxon>Sordariomycetes</taxon>
        <taxon>Hypocreomycetidae</taxon>
        <taxon>Hypocreales</taxon>
        <taxon>Bionectriaceae</taxon>
        <taxon>Clonostachys</taxon>
    </lineage>
</organism>
<evidence type="ECO:0000313" key="9">
    <source>
        <dbReference type="Proteomes" id="UP001160390"/>
    </source>
</evidence>
<dbReference type="EMBL" id="CABFNP030000705">
    <property type="protein sequence ID" value="CAI6080395.1"/>
    <property type="molecule type" value="Genomic_DNA"/>
</dbReference>
<evidence type="ECO:0000256" key="1">
    <source>
        <dbReference type="ARBA" id="ARBA00022723"/>
    </source>
</evidence>
<keyword evidence="1" id="KW-0479">Metal-binding</keyword>
<dbReference type="Proteomes" id="UP001160390">
    <property type="component" value="Unassembled WGS sequence"/>
</dbReference>
<evidence type="ECO:0000256" key="4">
    <source>
        <dbReference type="ARBA" id="ARBA00023163"/>
    </source>
</evidence>
<evidence type="ECO:0000259" key="7">
    <source>
        <dbReference type="PROSITE" id="PS50048"/>
    </source>
</evidence>
<proteinExistence type="predicted"/>
<evidence type="ECO:0000256" key="3">
    <source>
        <dbReference type="ARBA" id="ARBA00023015"/>
    </source>
</evidence>
<protein>
    <recommendedName>
        <fullName evidence="7">Zn(2)-C6 fungal-type domain-containing protein</fullName>
    </recommendedName>
</protein>
<keyword evidence="9" id="KW-1185">Reference proteome</keyword>
<feature type="domain" description="Zn(2)-C6 fungal-type" evidence="7">
    <location>
        <begin position="8"/>
        <end position="38"/>
    </location>
</feature>
<dbReference type="GO" id="GO:0008270">
    <property type="term" value="F:zinc ion binding"/>
    <property type="evidence" value="ECO:0007669"/>
    <property type="project" value="InterPro"/>
</dbReference>
<dbReference type="SMART" id="SM00066">
    <property type="entry name" value="GAL4"/>
    <property type="match status" value="1"/>
</dbReference>
<feature type="compositionally biased region" description="Polar residues" evidence="6">
    <location>
        <begin position="62"/>
        <end position="75"/>
    </location>
</feature>
<dbReference type="CDD" id="cd00067">
    <property type="entry name" value="GAL4"/>
    <property type="match status" value="1"/>
</dbReference>
<dbReference type="InterPro" id="IPR001138">
    <property type="entry name" value="Zn2Cys6_DnaBD"/>
</dbReference>
<comment type="caution">
    <text evidence="8">The sequence shown here is derived from an EMBL/GenBank/DDBJ whole genome shotgun (WGS) entry which is preliminary data.</text>
</comment>
<dbReference type="PROSITE" id="PS50048">
    <property type="entry name" value="ZN2_CY6_FUNGAL_2"/>
    <property type="match status" value="1"/>
</dbReference>
<reference evidence="8" key="1">
    <citation type="submission" date="2023-01" db="EMBL/GenBank/DDBJ databases">
        <authorList>
            <person name="Piombo E."/>
        </authorList>
    </citation>
    <scope>NUCLEOTIDE SEQUENCE</scope>
</reference>